<protein>
    <submittedName>
        <fullName evidence="6">Glycosyltransferase</fullName>
    </submittedName>
</protein>
<feature type="transmembrane region" description="Helical" evidence="4">
    <location>
        <begin position="284"/>
        <end position="302"/>
    </location>
</feature>
<keyword evidence="4" id="KW-1133">Transmembrane helix</keyword>
<dbReference type="EMBL" id="SBKN01000004">
    <property type="protein sequence ID" value="RXR22590.1"/>
    <property type="molecule type" value="Genomic_DNA"/>
</dbReference>
<evidence type="ECO:0000313" key="7">
    <source>
        <dbReference type="Proteomes" id="UP000289857"/>
    </source>
</evidence>
<organism evidence="6 7">
    <name type="scientific">Flavobacterium stagni</name>
    <dbReference type="NCBI Taxonomy" id="2506421"/>
    <lineage>
        <taxon>Bacteria</taxon>
        <taxon>Pseudomonadati</taxon>
        <taxon>Bacteroidota</taxon>
        <taxon>Flavobacteriia</taxon>
        <taxon>Flavobacteriales</taxon>
        <taxon>Flavobacteriaceae</taxon>
        <taxon>Flavobacterium</taxon>
    </lineage>
</organism>
<keyword evidence="4" id="KW-0472">Membrane</keyword>
<proteinExistence type="inferred from homology"/>
<keyword evidence="4" id="KW-0812">Transmembrane</keyword>
<accession>A0A4Q1K953</accession>
<dbReference type="PANTHER" id="PTHR43630">
    <property type="entry name" value="POLY-BETA-1,6-N-ACETYL-D-GLUCOSAMINE SYNTHASE"/>
    <property type="match status" value="1"/>
</dbReference>
<keyword evidence="2" id="KW-0328">Glycosyltransferase</keyword>
<feature type="transmembrane region" description="Helical" evidence="4">
    <location>
        <begin position="340"/>
        <end position="362"/>
    </location>
</feature>
<dbReference type="SUPFAM" id="SSF53448">
    <property type="entry name" value="Nucleotide-diphospho-sugar transferases"/>
    <property type="match status" value="1"/>
</dbReference>
<gene>
    <name evidence="6" type="ORF">EQG61_08385</name>
</gene>
<comment type="similarity">
    <text evidence="1">Belongs to the glycosyltransferase 2 family.</text>
</comment>
<comment type="caution">
    <text evidence="6">The sequence shown here is derived from an EMBL/GenBank/DDBJ whole genome shotgun (WGS) entry which is preliminary data.</text>
</comment>
<dbReference type="Gene3D" id="3.90.550.10">
    <property type="entry name" value="Spore Coat Polysaccharide Biosynthesis Protein SpsA, Chain A"/>
    <property type="match status" value="1"/>
</dbReference>
<keyword evidence="7" id="KW-1185">Reference proteome</keyword>
<evidence type="ECO:0000313" key="6">
    <source>
        <dbReference type="EMBL" id="RXR22590.1"/>
    </source>
</evidence>
<dbReference type="Proteomes" id="UP000289857">
    <property type="component" value="Unassembled WGS sequence"/>
</dbReference>
<feature type="transmembrane region" description="Helical" evidence="4">
    <location>
        <begin position="308"/>
        <end position="328"/>
    </location>
</feature>
<sequence>MILTVLFYLFIAVVAIQFLYYIVFFSKFSFYKAQKGTPKRIPISVIVCAKNEAENVQKLVPLLAEQDYPEFEIVLIDDASSDETLDLFEAFEKQYSNIKLVKVENNEAFWGNKKFALTLGIKAAKYEYLLFTDADCYPTSNQWIKEMTGHYTQQKTIVLGYGAYEKIKGSFLNKIIRFETLLTATQYFAWAKMGKPYMGVGRNMAYKKEEFFRVRGFMDHMKLRSGDDDLFINQAGNGTNTAICYTTESFTYSAPKTKFNAWFNQKRRHVSTAQHYKGFDKFQLGLFYCSQLLFLILPIILLSFQFQWIIVCSLLGFRYLFSWISLGLAAGKLKEKDVMYFYPVIEFVLILTQLNVSITNLFSKPVHWK</sequence>
<evidence type="ECO:0000256" key="2">
    <source>
        <dbReference type="ARBA" id="ARBA00022676"/>
    </source>
</evidence>
<dbReference type="InterPro" id="IPR029044">
    <property type="entry name" value="Nucleotide-diphossugar_trans"/>
</dbReference>
<evidence type="ECO:0000256" key="1">
    <source>
        <dbReference type="ARBA" id="ARBA00006739"/>
    </source>
</evidence>
<evidence type="ECO:0000259" key="5">
    <source>
        <dbReference type="Pfam" id="PF00535"/>
    </source>
</evidence>
<dbReference type="GO" id="GO:0016757">
    <property type="term" value="F:glycosyltransferase activity"/>
    <property type="evidence" value="ECO:0007669"/>
    <property type="project" value="UniProtKB-KW"/>
</dbReference>
<dbReference type="PANTHER" id="PTHR43630:SF1">
    <property type="entry name" value="POLY-BETA-1,6-N-ACETYL-D-GLUCOSAMINE SYNTHASE"/>
    <property type="match status" value="1"/>
</dbReference>
<feature type="domain" description="Glycosyltransferase 2-like" evidence="5">
    <location>
        <begin position="44"/>
        <end position="178"/>
    </location>
</feature>
<dbReference type="Pfam" id="PF00535">
    <property type="entry name" value="Glycos_transf_2"/>
    <property type="match status" value="1"/>
</dbReference>
<evidence type="ECO:0000256" key="4">
    <source>
        <dbReference type="SAM" id="Phobius"/>
    </source>
</evidence>
<dbReference type="InterPro" id="IPR001173">
    <property type="entry name" value="Glyco_trans_2-like"/>
</dbReference>
<dbReference type="OrthoDB" id="9800276at2"/>
<dbReference type="AlphaFoldDB" id="A0A4Q1K953"/>
<keyword evidence="3 6" id="KW-0808">Transferase</keyword>
<name>A0A4Q1K953_9FLAO</name>
<reference evidence="7" key="1">
    <citation type="submission" date="2019-01" db="EMBL/GenBank/DDBJ databases">
        <title>Cytophagaceae bacterium strain CAR-16.</title>
        <authorList>
            <person name="Chen W.-M."/>
        </authorList>
    </citation>
    <scope>NUCLEOTIDE SEQUENCE [LARGE SCALE GENOMIC DNA]</scope>
    <source>
        <strain evidence="7">WWJ-16</strain>
    </source>
</reference>
<feature type="transmembrane region" description="Helical" evidence="4">
    <location>
        <begin position="6"/>
        <end position="25"/>
    </location>
</feature>
<dbReference type="RefSeq" id="WP_129461475.1">
    <property type="nucleotide sequence ID" value="NZ_SBKN01000004.1"/>
</dbReference>
<evidence type="ECO:0000256" key="3">
    <source>
        <dbReference type="ARBA" id="ARBA00022679"/>
    </source>
</evidence>